<dbReference type="AlphaFoldDB" id="A0A803L7W2"/>
<feature type="compositionally biased region" description="Basic and acidic residues" evidence="1">
    <location>
        <begin position="93"/>
        <end position="111"/>
    </location>
</feature>
<evidence type="ECO:0000313" key="3">
    <source>
        <dbReference type="Proteomes" id="UP000596660"/>
    </source>
</evidence>
<organism evidence="2 3">
    <name type="scientific">Chenopodium quinoa</name>
    <name type="common">Quinoa</name>
    <dbReference type="NCBI Taxonomy" id="63459"/>
    <lineage>
        <taxon>Eukaryota</taxon>
        <taxon>Viridiplantae</taxon>
        <taxon>Streptophyta</taxon>
        <taxon>Embryophyta</taxon>
        <taxon>Tracheophyta</taxon>
        <taxon>Spermatophyta</taxon>
        <taxon>Magnoliopsida</taxon>
        <taxon>eudicotyledons</taxon>
        <taxon>Gunneridae</taxon>
        <taxon>Pentapetalae</taxon>
        <taxon>Caryophyllales</taxon>
        <taxon>Chenopodiaceae</taxon>
        <taxon>Chenopodioideae</taxon>
        <taxon>Atripliceae</taxon>
        <taxon>Chenopodium</taxon>
    </lineage>
</organism>
<protein>
    <submittedName>
        <fullName evidence="2">Uncharacterized protein</fullName>
    </submittedName>
</protein>
<dbReference type="InterPro" id="IPR040294">
    <property type="entry name" value="Nodulin-rel_1/2"/>
</dbReference>
<feature type="region of interest" description="Disordered" evidence="1">
    <location>
        <begin position="84"/>
        <end position="126"/>
    </location>
</feature>
<sequence>MAEEATEGHSAPSSTSDLMASAKTVAEAAQFACSNQTDKIDKAKVSEAAEDVLEAAKTYGKLDDNSGVGQYVGKAEGYLHNLHGDHGAAAAEGGEKKVESEAPESGEKKESSGGGGLMGMAKGFFK</sequence>
<dbReference type="Proteomes" id="UP000596660">
    <property type="component" value="Unplaced"/>
</dbReference>
<dbReference type="OrthoDB" id="695806at2759"/>
<reference evidence="2" key="2">
    <citation type="submission" date="2021-03" db="UniProtKB">
        <authorList>
            <consortium name="EnsemblPlants"/>
        </authorList>
    </citation>
    <scope>IDENTIFICATION</scope>
</reference>
<accession>A0A803L7W2</accession>
<dbReference type="PANTHER" id="PTHR35098">
    <property type="entry name" value="EXPRESSED PROTEIN"/>
    <property type="match status" value="1"/>
</dbReference>
<dbReference type="Gramene" id="AUR62007951-RA">
    <property type="protein sequence ID" value="AUR62007951-RA:cds"/>
    <property type="gene ID" value="AUR62007951"/>
</dbReference>
<proteinExistence type="predicted"/>
<dbReference type="PANTHER" id="PTHR35098:SF11">
    <property type="entry name" value="NODULIN-RELATED PROTEIN 1-LIKE"/>
    <property type="match status" value="1"/>
</dbReference>
<dbReference type="OMA" id="MAKGFFK"/>
<dbReference type="RefSeq" id="XP_021718430.1">
    <property type="nucleotide sequence ID" value="XM_021862738.1"/>
</dbReference>
<gene>
    <name evidence="2" type="primary">LOC110686150</name>
</gene>
<evidence type="ECO:0000256" key="1">
    <source>
        <dbReference type="SAM" id="MobiDB-lite"/>
    </source>
</evidence>
<dbReference type="GO" id="GO:0009408">
    <property type="term" value="P:response to heat"/>
    <property type="evidence" value="ECO:0007669"/>
    <property type="project" value="InterPro"/>
</dbReference>
<dbReference type="SMR" id="A0A803L7W2"/>
<keyword evidence="3" id="KW-1185">Reference proteome</keyword>
<feature type="region of interest" description="Disordered" evidence="1">
    <location>
        <begin position="1"/>
        <end position="22"/>
    </location>
</feature>
<dbReference type="EnsemblPlants" id="AUR62007951-RA">
    <property type="protein sequence ID" value="AUR62007951-RA:cds"/>
    <property type="gene ID" value="AUR62007951"/>
</dbReference>
<dbReference type="GO" id="GO:0010115">
    <property type="term" value="P:regulation of abscisic acid biosynthetic process"/>
    <property type="evidence" value="ECO:0007669"/>
    <property type="project" value="InterPro"/>
</dbReference>
<dbReference type="GeneID" id="110686150"/>
<name>A0A803L7W2_CHEQI</name>
<reference evidence="2" key="1">
    <citation type="journal article" date="2017" name="Nature">
        <title>The genome of Chenopodium quinoa.</title>
        <authorList>
            <person name="Jarvis D.E."/>
            <person name="Ho Y.S."/>
            <person name="Lightfoot D.J."/>
            <person name="Schmoeckel S.M."/>
            <person name="Li B."/>
            <person name="Borm T.J.A."/>
            <person name="Ohyanagi H."/>
            <person name="Mineta K."/>
            <person name="Michell C.T."/>
            <person name="Saber N."/>
            <person name="Kharbatia N.M."/>
            <person name="Rupper R.R."/>
            <person name="Sharp A.R."/>
            <person name="Dally N."/>
            <person name="Boughton B.A."/>
            <person name="Woo Y.H."/>
            <person name="Gao G."/>
            <person name="Schijlen E.G.W.M."/>
            <person name="Guo X."/>
            <person name="Momin A.A."/>
            <person name="Negrao S."/>
            <person name="Al-Babili S."/>
            <person name="Gehring C."/>
            <person name="Roessner U."/>
            <person name="Jung C."/>
            <person name="Murphy K."/>
            <person name="Arold S.T."/>
            <person name="Gojobori T."/>
            <person name="van der Linden C.G."/>
            <person name="van Loo E.N."/>
            <person name="Jellen E.N."/>
            <person name="Maughan P.J."/>
            <person name="Tester M."/>
        </authorList>
    </citation>
    <scope>NUCLEOTIDE SEQUENCE [LARGE SCALE GENOMIC DNA]</scope>
    <source>
        <strain evidence="2">cv. PI 614886</strain>
    </source>
</reference>
<evidence type="ECO:0000313" key="2">
    <source>
        <dbReference type="EnsemblPlants" id="AUR62007951-RA:cds"/>
    </source>
</evidence>
<dbReference type="KEGG" id="cqi:110686150"/>